<feature type="compositionally biased region" description="Basic residues" evidence="1">
    <location>
        <begin position="122"/>
        <end position="140"/>
    </location>
</feature>
<accession>A0A060HCG6</accession>
<evidence type="ECO:0000313" key="3">
    <source>
        <dbReference type="Proteomes" id="UP000027093"/>
    </source>
</evidence>
<protein>
    <submittedName>
        <fullName evidence="2">Uncharacterized protein</fullName>
    </submittedName>
</protein>
<dbReference type="HOGENOM" id="CLU_1830653_0_0_2"/>
<dbReference type="STRING" id="926571.NVIE_002240"/>
<organism evidence="2 3">
    <name type="scientific">Nitrososphaera viennensis EN76</name>
    <dbReference type="NCBI Taxonomy" id="926571"/>
    <lineage>
        <taxon>Archaea</taxon>
        <taxon>Nitrososphaerota</taxon>
        <taxon>Nitrososphaeria</taxon>
        <taxon>Nitrososphaerales</taxon>
        <taxon>Nitrososphaeraceae</taxon>
        <taxon>Nitrososphaera</taxon>
    </lineage>
</organism>
<dbReference type="Proteomes" id="UP000027093">
    <property type="component" value="Chromosome"/>
</dbReference>
<feature type="region of interest" description="Disordered" evidence="1">
    <location>
        <begin position="1"/>
        <end position="46"/>
    </location>
</feature>
<dbReference type="AlphaFoldDB" id="A0A060HCG6"/>
<name>A0A060HCG6_9ARCH</name>
<proteinExistence type="predicted"/>
<feature type="compositionally biased region" description="Low complexity" evidence="1">
    <location>
        <begin position="22"/>
        <end position="32"/>
    </location>
</feature>
<evidence type="ECO:0000313" key="2">
    <source>
        <dbReference type="EMBL" id="AIC14409.1"/>
    </source>
</evidence>
<dbReference type="OrthoDB" id="380353at2157"/>
<gene>
    <name evidence="2" type="ORF">NVIE_002240</name>
</gene>
<dbReference type="EMBL" id="CP007536">
    <property type="protein sequence ID" value="AIC14409.1"/>
    <property type="molecule type" value="Genomic_DNA"/>
</dbReference>
<evidence type="ECO:0000256" key="1">
    <source>
        <dbReference type="SAM" id="MobiDB-lite"/>
    </source>
</evidence>
<reference evidence="2 3" key="1">
    <citation type="journal article" date="2014" name="Int. J. Syst. Evol. Microbiol.">
        <title>Nitrososphaera viennensis gen. nov., sp. nov., an aerobic and mesophilic, ammonia-oxidizing archaeon from soil and a member of the archaeal phylum Thaumarchaeota.</title>
        <authorList>
            <person name="Stieglmeier M."/>
            <person name="Klingl A."/>
            <person name="Alves R.J."/>
            <person name="Rittmann S.K."/>
            <person name="Melcher M."/>
            <person name="Leisch N."/>
            <person name="Schleper C."/>
        </authorList>
    </citation>
    <scope>NUCLEOTIDE SEQUENCE [LARGE SCALE GENOMIC DNA]</scope>
    <source>
        <strain evidence="2">EN76</strain>
    </source>
</reference>
<feature type="region of interest" description="Disordered" evidence="1">
    <location>
        <begin position="113"/>
        <end position="140"/>
    </location>
</feature>
<dbReference type="RefSeq" id="WP_075053633.1">
    <property type="nucleotide sequence ID" value="NZ_CP007536.1"/>
</dbReference>
<dbReference type="GeneID" id="74945483"/>
<keyword evidence="3" id="KW-1185">Reference proteome</keyword>
<sequence>MSTTEGDSEMPPATAESAGVAEQVTETTQEQQPSSSMPLPERTVTNEEAMIAQALSRIKKNARVLEKTNKMLGQVLDSLKRAEKENAGHAREMTAQNKKLVSQIAQLQKRVAKIKSAAAPKPARKKKAAKATAKSRPKRR</sequence>
<dbReference type="KEGG" id="nvn:NVIE_002240"/>